<dbReference type="AlphaFoldDB" id="A0A835Y3R6"/>
<sequence length="264" mass="28869">MTSARPGVNSDFGWPTFLYKGAGGHAFFDVIFGFPQYQTLVLLRRPSQQPKQAAGADGSEWPGPEEEEELVAVGYATPCVWGGSSLEDLPPTWDHVIVTARRMLADPASAPTPTAMSALAVEGRGLSQIVLGHMKVIARAQGAKGLLAPIRPILKPQYPLVDMEQYITWHVPDPKRPGQEVLFDPWLRTHVRLGARILQVSRGSATVYGSVAEWEEWTGMRFISSGPYTVPGGLVVLEVDREGDAAVYREDNVWVAHTLLPDVS</sequence>
<name>A0A835Y3R6_9CHLO</name>
<evidence type="ECO:0000313" key="2">
    <source>
        <dbReference type="Proteomes" id="UP000612055"/>
    </source>
</evidence>
<comment type="caution">
    <text evidence="1">The sequence shown here is derived from an EMBL/GenBank/DDBJ whole genome shotgun (WGS) entry which is preliminary data.</text>
</comment>
<dbReference type="OrthoDB" id="5333917at2759"/>
<protein>
    <submittedName>
        <fullName evidence="1">Uncharacterized protein</fullName>
    </submittedName>
</protein>
<accession>A0A835Y3R6</accession>
<evidence type="ECO:0000313" key="1">
    <source>
        <dbReference type="EMBL" id="KAG2494647.1"/>
    </source>
</evidence>
<dbReference type="Gene3D" id="3.40.630.30">
    <property type="match status" value="1"/>
</dbReference>
<keyword evidence="2" id="KW-1185">Reference proteome</keyword>
<dbReference type="EMBL" id="JAEHOE010000029">
    <property type="protein sequence ID" value="KAG2494647.1"/>
    <property type="molecule type" value="Genomic_DNA"/>
</dbReference>
<gene>
    <name evidence="1" type="ORF">HYH03_007163</name>
</gene>
<dbReference type="Proteomes" id="UP000612055">
    <property type="component" value="Unassembled WGS sequence"/>
</dbReference>
<organism evidence="1 2">
    <name type="scientific">Edaphochlamys debaryana</name>
    <dbReference type="NCBI Taxonomy" id="47281"/>
    <lineage>
        <taxon>Eukaryota</taxon>
        <taxon>Viridiplantae</taxon>
        <taxon>Chlorophyta</taxon>
        <taxon>core chlorophytes</taxon>
        <taxon>Chlorophyceae</taxon>
        <taxon>CS clade</taxon>
        <taxon>Chlamydomonadales</taxon>
        <taxon>Chlamydomonadales incertae sedis</taxon>
        <taxon>Edaphochlamys</taxon>
    </lineage>
</organism>
<reference evidence="1" key="1">
    <citation type="journal article" date="2020" name="bioRxiv">
        <title>Comparative genomics of Chlamydomonas.</title>
        <authorList>
            <person name="Craig R.J."/>
            <person name="Hasan A.R."/>
            <person name="Ness R.W."/>
            <person name="Keightley P.D."/>
        </authorList>
    </citation>
    <scope>NUCLEOTIDE SEQUENCE</scope>
    <source>
        <strain evidence="1">CCAP 11/70</strain>
    </source>
</reference>
<proteinExistence type="predicted"/>